<gene>
    <name evidence="3" type="ORF">KDD17_18015</name>
</gene>
<reference evidence="3" key="1">
    <citation type="submission" date="2021-04" db="EMBL/GenBank/DDBJ databases">
        <title>Complete genome sequence for Sulfitobacter sp. strain JK7-1.</title>
        <authorList>
            <person name="Park S.-J."/>
        </authorList>
    </citation>
    <scope>NUCLEOTIDE SEQUENCE</scope>
    <source>
        <strain evidence="3">JK7-1</strain>
    </source>
</reference>
<dbReference type="GO" id="GO:0005737">
    <property type="term" value="C:cytoplasm"/>
    <property type="evidence" value="ECO:0007669"/>
    <property type="project" value="TreeGrafter"/>
</dbReference>
<dbReference type="SUPFAM" id="SSF52540">
    <property type="entry name" value="P-loop containing nucleoside triphosphate hydrolases"/>
    <property type="match status" value="1"/>
</dbReference>
<evidence type="ECO:0000259" key="2">
    <source>
        <dbReference type="Pfam" id="PF02492"/>
    </source>
</evidence>
<dbReference type="PANTHER" id="PTHR13748:SF62">
    <property type="entry name" value="COBW DOMAIN-CONTAINING PROTEIN"/>
    <property type="match status" value="1"/>
</dbReference>
<dbReference type="KEGG" id="sual:KDD17_18015"/>
<sequence length="281" mass="28936">MSLPVTILSGYLGAGKTTLVNALLRQADGRRIAVMVNEFGDLPIDADLIEAEGDDLIALAGGCVCCSYGDDLMAALARIATLDPAPDHVVLEASGVALPGAIASSLTLVQGIKPSGVVVLADAQQIDEQLANEYIGDTVVRQLRAADLVVVSKGDLVTSQRAAAVASLVTEHAGRAMLIQAAQGAVPIELILSPKAPMPARSDQAHGDATGLTRRTDRPAGRIDARAYARDLAERTEVIRAKGHVDTDAGLCTVQIVGSQWAVTPAPSGADVGVVVITLSP</sequence>
<dbReference type="EMBL" id="CP073583">
    <property type="protein sequence ID" value="QUJ78273.1"/>
    <property type="molecule type" value="Genomic_DNA"/>
</dbReference>
<dbReference type="RefSeq" id="WP_212706465.1">
    <property type="nucleotide sequence ID" value="NZ_CP073583.1"/>
</dbReference>
<dbReference type="Pfam" id="PF02492">
    <property type="entry name" value="cobW"/>
    <property type="match status" value="1"/>
</dbReference>
<dbReference type="InterPro" id="IPR051316">
    <property type="entry name" value="Zinc-reg_GTPase_activator"/>
</dbReference>
<dbReference type="Gene3D" id="3.40.50.300">
    <property type="entry name" value="P-loop containing nucleotide triphosphate hydrolases"/>
    <property type="match status" value="1"/>
</dbReference>
<evidence type="ECO:0000313" key="3">
    <source>
        <dbReference type="EMBL" id="QUJ78273.1"/>
    </source>
</evidence>
<dbReference type="Proteomes" id="UP000683291">
    <property type="component" value="Chromosome pJK7-1-2"/>
</dbReference>
<keyword evidence="4" id="KW-1185">Reference proteome</keyword>
<feature type="region of interest" description="Disordered" evidence="1">
    <location>
        <begin position="199"/>
        <end position="218"/>
    </location>
</feature>
<dbReference type="InterPro" id="IPR003495">
    <property type="entry name" value="CobW/HypB/UreG_nucleotide-bd"/>
</dbReference>
<dbReference type="PANTHER" id="PTHR13748">
    <property type="entry name" value="COBW-RELATED"/>
    <property type="match status" value="1"/>
</dbReference>
<protein>
    <submittedName>
        <fullName evidence="3">GTP-binding protein</fullName>
    </submittedName>
</protein>
<name>A0A975PNX3_9RHOB</name>
<organism evidence="3 4">
    <name type="scientific">Sulfitobacter albidus</name>
    <dbReference type="NCBI Taxonomy" id="2829501"/>
    <lineage>
        <taxon>Bacteria</taxon>
        <taxon>Pseudomonadati</taxon>
        <taxon>Pseudomonadota</taxon>
        <taxon>Alphaproteobacteria</taxon>
        <taxon>Rhodobacterales</taxon>
        <taxon>Roseobacteraceae</taxon>
        <taxon>Sulfitobacter</taxon>
    </lineage>
</organism>
<proteinExistence type="predicted"/>
<dbReference type="AlphaFoldDB" id="A0A975PNX3"/>
<dbReference type="InterPro" id="IPR027417">
    <property type="entry name" value="P-loop_NTPase"/>
</dbReference>
<dbReference type="CDD" id="cd03112">
    <property type="entry name" value="CobW-like"/>
    <property type="match status" value="1"/>
</dbReference>
<evidence type="ECO:0000256" key="1">
    <source>
        <dbReference type="SAM" id="MobiDB-lite"/>
    </source>
</evidence>
<feature type="domain" description="CobW/HypB/UreG nucleotide-binding" evidence="2">
    <location>
        <begin position="4"/>
        <end position="171"/>
    </location>
</feature>
<accession>A0A975PNX3</accession>
<evidence type="ECO:0000313" key="4">
    <source>
        <dbReference type="Proteomes" id="UP000683291"/>
    </source>
</evidence>